<dbReference type="AlphaFoldDB" id="A0A811S7L7"/>
<evidence type="ECO:0000313" key="1">
    <source>
        <dbReference type="EMBL" id="CAD6337511.1"/>
    </source>
</evidence>
<dbReference type="EMBL" id="CAJGYO010000018">
    <property type="protein sequence ID" value="CAD6337511.1"/>
    <property type="molecule type" value="Genomic_DNA"/>
</dbReference>
<name>A0A811S7L7_9POAL</name>
<dbReference type="Proteomes" id="UP000604825">
    <property type="component" value="Unassembled WGS sequence"/>
</dbReference>
<evidence type="ECO:0000313" key="2">
    <source>
        <dbReference type="Proteomes" id="UP000604825"/>
    </source>
</evidence>
<comment type="caution">
    <text evidence="1">The sequence shown here is derived from an EMBL/GenBank/DDBJ whole genome shotgun (WGS) entry which is preliminary data.</text>
</comment>
<proteinExistence type="predicted"/>
<keyword evidence="2" id="KW-1185">Reference proteome</keyword>
<reference evidence="1" key="1">
    <citation type="submission" date="2020-10" db="EMBL/GenBank/DDBJ databases">
        <authorList>
            <person name="Han B."/>
            <person name="Lu T."/>
            <person name="Zhao Q."/>
            <person name="Huang X."/>
            <person name="Zhao Y."/>
        </authorList>
    </citation>
    <scope>NUCLEOTIDE SEQUENCE</scope>
</reference>
<gene>
    <name evidence="1" type="ORF">NCGR_LOCUS61609</name>
</gene>
<organism evidence="1 2">
    <name type="scientific">Miscanthus lutarioriparius</name>
    <dbReference type="NCBI Taxonomy" id="422564"/>
    <lineage>
        <taxon>Eukaryota</taxon>
        <taxon>Viridiplantae</taxon>
        <taxon>Streptophyta</taxon>
        <taxon>Embryophyta</taxon>
        <taxon>Tracheophyta</taxon>
        <taxon>Spermatophyta</taxon>
        <taxon>Magnoliopsida</taxon>
        <taxon>Liliopsida</taxon>
        <taxon>Poales</taxon>
        <taxon>Poaceae</taxon>
        <taxon>PACMAD clade</taxon>
        <taxon>Panicoideae</taxon>
        <taxon>Andropogonodae</taxon>
        <taxon>Andropogoneae</taxon>
        <taxon>Saccharinae</taxon>
        <taxon>Miscanthus</taxon>
    </lineage>
</organism>
<accession>A0A811S7L7</accession>
<sequence length="84" mass="9959">MEMAVKARGSFMAANIMAAMVRADLSSRQLWCKVLAVARRYMWKNLVLFSEYPDDLKAKDRPRRTWSMNKLLKPNECFLMYETY</sequence>
<protein>
    <submittedName>
        <fullName evidence="1">Uncharacterized protein</fullName>
    </submittedName>
</protein>